<evidence type="ECO:0000256" key="1">
    <source>
        <dbReference type="SAM" id="Phobius"/>
    </source>
</evidence>
<sequence length="366" mass="42040">MNKVDKQEKRQRIIKLCVGIGVPIAAIATSSLVAVGSYLSYKRYHSSNAKNENIDNSFVSAVNYSWPSDSWTEKTITPAHLEINQLATLTKSKENAGLNIFIWKSNSDNSSFSNNQYDYVEDLLDLAFSADTPVKIFVEKEKSKNKIKDVGAWRYTNLLKNRVLSDETIQKENYLLSSFNFMQETYFDGIRKIVTDVAKIIRENTDRKINIWVPAYMLSEDNALIELYGFPNVKILGIGRNQTELTDQKNSFIDVLRKVKFTDVNSLSSLTKYLMNDKGNSYISLSTLYPNIYYFFNNKANVQTYNNEVPAINRFYAYSNAEAPFNTKILLDDVSIFTNKSINESQKLKENQTWYSLRTLLNLKES</sequence>
<evidence type="ECO:0000313" key="2">
    <source>
        <dbReference type="EMBL" id="WXL28990.1"/>
    </source>
</evidence>
<organism evidence="2 3">
    <name type="scientific">Mycoplasmopsis felifaucium</name>
    <dbReference type="NCBI Taxonomy" id="35768"/>
    <lineage>
        <taxon>Bacteria</taxon>
        <taxon>Bacillati</taxon>
        <taxon>Mycoplasmatota</taxon>
        <taxon>Mycoplasmoidales</taxon>
        <taxon>Metamycoplasmataceae</taxon>
        <taxon>Mycoplasmopsis</taxon>
    </lineage>
</organism>
<reference evidence="2" key="1">
    <citation type="submission" date="2024-03" db="EMBL/GenBank/DDBJ databases">
        <title>Complete genome sequence of Mycoplasma felifaucium Z921 isolated from the trachea of a cheetah.</title>
        <authorList>
            <person name="Spergser J."/>
        </authorList>
    </citation>
    <scope>NUCLEOTIDE SEQUENCE [LARGE SCALE GENOMIC DNA]</scope>
    <source>
        <strain evidence="2">Z921</strain>
    </source>
</reference>
<keyword evidence="1" id="KW-0812">Transmembrane</keyword>
<gene>
    <name evidence="2" type="ORF">WG617_03160</name>
</gene>
<keyword evidence="1" id="KW-0472">Membrane</keyword>
<keyword evidence="1" id="KW-1133">Transmembrane helix</keyword>
<protein>
    <submittedName>
        <fullName evidence="2">Uncharacterized protein</fullName>
    </submittedName>
</protein>
<evidence type="ECO:0000313" key="3">
    <source>
        <dbReference type="Proteomes" id="UP001477443"/>
    </source>
</evidence>
<name>A0ABZ2RRF4_9BACT</name>
<dbReference type="Proteomes" id="UP001477443">
    <property type="component" value="Chromosome"/>
</dbReference>
<accession>A0ABZ2RRF4</accession>
<dbReference type="RefSeq" id="WP_338822579.1">
    <property type="nucleotide sequence ID" value="NZ_CP148067.1"/>
</dbReference>
<feature type="transmembrane region" description="Helical" evidence="1">
    <location>
        <begin position="12"/>
        <end position="41"/>
    </location>
</feature>
<keyword evidence="3" id="KW-1185">Reference proteome</keyword>
<proteinExistence type="predicted"/>
<dbReference type="EMBL" id="CP148067">
    <property type="protein sequence ID" value="WXL28990.1"/>
    <property type="molecule type" value="Genomic_DNA"/>
</dbReference>